<organism evidence="1 2">
    <name type="scientific">Sphingobacterium siyangense</name>
    <dbReference type="NCBI Taxonomy" id="459529"/>
    <lineage>
        <taxon>Bacteria</taxon>
        <taxon>Pseudomonadati</taxon>
        <taxon>Bacteroidota</taxon>
        <taxon>Sphingobacteriia</taxon>
        <taxon>Sphingobacteriales</taxon>
        <taxon>Sphingobacteriaceae</taxon>
        <taxon>Sphingobacterium</taxon>
    </lineage>
</organism>
<comment type="caution">
    <text evidence="1">The sequence shown here is derived from an EMBL/GenBank/DDBJ whole genome shotgun (WGS) entry which is preliminary data.</text>
</comment>
<accession>A0A420GBK0</accession>
<protein>
    <submittedName>
        <fullName evidence="1">Uncharacterized protein</fullName>
    </submittedName>
</protein>
<gene>
    <name evidence="1" type="ORF">BCY89_03545</name>
</gene>
<keyword evidence="2" id="KW-1185">Reference proteome</keyword>
<proteinExistence type="predicted"/>
<evidence type="ECO:0000313" key="1">
    <source>
        <dbReference type="EMBL" id="RKF42557.1"/>
    </source>
</evidence>
<dbReference type="EMBL" id="MCAQ01000001">
    <property type="protein sequence ID" value="RKF42557.1"/>
    <property type="molecule type" value="Genomic_DNA"/>
</dbReference>
<dbReference type="Proteomes" id="UP000286402">
    <property type="component" value="Unassembled WGS sequence"/>
</dbReference>
<dbReference type="AlphaFoldDB" id="A0A420GBK0"/>
<reference evidence="1 2" key="1">
    <citation type="submission" date="2016-07" db="EMBL/GenBank/DDBJ databases">
        <title>Genome analysis of Sphingobacterium siyangense T12B17.</title>
        <authorList>
            <person name="Xu D."/>
            <person name="Su Y."/>
            <person name="Zheng S."/>
        </authorList>
    </citation>
    <scope>NUCLEOTIDE SEQUENCE [LARGE SCALE GENOMIC DNA]</scope>
    <source>
        <strain evidence="1 2">T12B17</strain>
    </source>
</reference>
<evidence type="ECO:0000313" key="2">
    <source>
        <dbReference type="Proteomes" id="UP000286402"/>
    </source>
</evidence>
<name>A0A420GBK0_9SPHI</name>
<sequence length="228" mass="26803">MNAGDGSTFVKLGELAVLFWHHKIIKRIKVKDFLKNIGLEKWHFYLLGVVLLNWGTGLILGYSLHQNLIFILKIILYFTGLVLFFKSFRPFKKIIFYYSFYAISAFLTGLFFLFGGISLAILSSLVCYPIAPKQTEYKNETIKIYDRFQGFMARCCSYEVVGPKLYFFEKHLGYINLEKSIDADKDEFSFKNNTIIYKYEKYELNKDGQLVTVKDTTEILNFEKKYYR</sequence>
<dbReference type="RefSeq" id="WP_120332850.1">
    <property type="nucleotide sequence ID" value="NZ_CP070350.1"/>
</dbReference>